<reference evidence="9" key="3">
    <citation type="submission" date="2020-10" db="UniProtKB">
        <authorList>
            <consortium name="WormBaseParasite"/>
        </authorList>
    </citation>
    <scope>IDENTIFICATION</scope>
</reference>
<evidence type="ECO:0000256" key="1">
    <source>
        <dbReference type="ARBA" id="ARBA00023015"/>
    </source>
</evidence>
<evidence type="ECO:0000256" key="4">
    <source>
        <dbReference type="ARBA" id="ARBA00023242"/>
    </source>
</evidence>
<dbReference type="OrthoDB" id="10028342at2759"/>
<dbReference type="EMBL" id="LK028576">
    <property type="protein sequence ID" value="CDS15709.1"/>
    <property type="molecule type" value="Genomic_DNA"/>
</dbReference>
<evidence type="ECO:0000313" key="8">
    <source>
        <dbReference type="Proteomes" id="UP000492820"/>
    </source>
</evidence>
<sequence length="322" mass="35853">MSRQTSGSEGVDYGSNNSEMFSNHFKRILSDYMALFRLIFETHHLTNRTRLLGANQPGTGDGCIFPYFNSTKYVPVPPPALLSCYLRISGCQSQATRDQMLRNAAASMEFNQNDLSNLAGVFQLEARGLDSAVIQCAVEANGLQSCPPSRAPRTTCLRDMRTYHRSPHGLRVDKTTADMSSHSSKKSSLPQRRPYTASELASAVNAICSGRLGTRRAASMYGIPRSTLRNKICKLNEIRKHEETMRGGKPISLSEFVQQFTSSGKLSNDTSHRKDVGWYSSSVALSYRLASVFKVNCRTTPSERSDGTSLRTFFEENDVWNM</sequence>
<gene>
    <name evidence="7" type="ORF">EgrG_000811900</name>
</gene>
<feature type="region of interest" description="Disordered" evidence="5">
    <location>
        <begin position="173"/>
        <end position="194"/>
    </location>
</feature>
<keyword evidence="1" id="KW-0805">Transcription regulation</keyword>
<dbReference type="Proteomes" id="UP000492820">
    <property type="component" value="Unassembled WGS sequence"/>
</dbReference>
<evidence type="ECO:0000256" key="2">
    <source>
        <dbReference type="ARBA" id="ARBA00023125"/>
    </source>
</evidence>
<organism evidence="7">
    <name type="scientific">Echinococcus granulosus</name>
    <name type="common">Hydatid tapeworm</name>
    <dbReference type="NCBI Taxonomy" id="6210"/>
    <lineage>
        <taxon>Eukaryota</taxon>
        <taxon>Metazoa</taxon>
        <taxon>Spiralia</taxon>
        <taxon>Lophotrochozoa</taxon>
        <taxon>Platyhelminthes</taxon>
        <taxon>Cestoda</taxon>
        <taxon>Eucestoda</taxon>
        <taxon>Cyclophyllidea</taxon>
        <taxon>Taeniidae</taxon>
        <taxon>Echinococcus</taxon>
        <taxon>Echinococcus granulosus group</taxon>
    </lineage>
</organism>
<dbReference type="GO" id="GO:0003677">
    <property type="term" value="F:DNA binding"/>
    <property type="evidence" value="ECO:0007669"/>
    <property type="project" value="UniProtKB-KW"/>
</dbReference>
<evidence type="ECO:0000313" key="7">
    <source>
        <dbReference type="EMBL" id="CDS15709.1"/>
    </source>
</evidence>
<keyword evidence="3" id="KW-0804">Transcription</keyword>
<dbReference type="Gene3D" id="1.10.10.60">
    <property type="entry name" value="Homeodomain-like"/>
    <property type="match status" value="1"/>
</dbReference>
<dbReference type="InterPro" id="IPR007889">
    <property type="entry name" value="HTH_Psq"/>
</dbReference>
<dbReference type="InterPro" id="IPR009057">
    <property type="entry name" value="Homeodomain-like_sf"/>
</dbReference>
<accession>A0A068W7K0</accession>
<proteinExistence type="predicted"/>
<reference evidence="7" key="2">
    <citation type="submission" date="2014-06" db="EMBL/GenBank/DDBJ databases">
        <authorList>
            <person name="Aslett M."/>
        </authorList>
    </citation>
    <scope>NUCLEOTIDE SEQUENCE</scope>
</reference>
<reference evidence="7 8" key="1">
    <citation type="journal article" date="2013" name="Nature">
        <title>The genomes of four tapeworm species reveal adaptations to parasitism.</title>
        <authorList>
            <person name="Tsai I.J."/>
            <person name="Zarowiecki M."/>
            <person name="Holroyd N."/>
            <person name="Garciarrubio A."/>
            <person name="Sanchez-Flores A."/>
            <person name="Brooks K.L."/>
            <person name="Tracey A."/>
            <person name="Bobes R.J."/>
            <person name="Fragoso G."/>
            <person name="Sciutto E."/>
            <person name="Aslett M."/>
            <person name="Beasley H."/>
            <person name="Bennett H.M."/>
            <person name="Cai J."/>
            <person name="Camicia F."/>
            <person name="Clark R."/>
            <person name="Cucher M."/>
            <person name="De Silva N."/>
            <person name="Day T.A."/>
            <person name="Deplazes P."/>
            <person name="Estrada K."/>
            <person name="Fernandez C."/>
            <person name="Holland P.W."/>
            <person name="Hou J."/>
            <person name="Hu S."/>
            <person name="Huckvale T."/>
            <person name="Hung S.S."/>
            <person name="Kamenetzky L."/>
            <person name="Keane J.A."/>
            <person name="Kiss F."/>
            <person name="Koziol U."/>
            <person name="Lambert O."/>
            <person name="Liu K."/>
            <person name="Luo X."/>
            <person name="Luo Y."/>
            <person name="Macchiaroli N."/>
            <person name="Nichol S."/>
            <person name="Paps J."/>
            <person name="Parkinson J."/>
            <person name="Pouchkina-Stantcheva N."/>
            <person name="Riddiford N."/>
            <person name="Rosenzvit M."/>
            <person name="Salinas G."/>
            <person name="Wasmuth J.D."/>
            <person name="Zamanian M."/>
            <person name="Zheng Y."/>
            <person name="Cai X."/>
            <person name="Soberon X."/>
            <person name="Olson P.D."/>
            <person name="Laclette J.P."/>
            <person name="Brehm K."/>
            <person name="Berriman M."/>
            <person name="Garciarrubio A."/>
            <person name="Bobes R.J."/>
            <person name="Fragoso G."/>
            <person name="Sanchez-Flores A."/>
            <person name="Estrada K."/>
            <person name="Cevallos M.A."/>
            <person name="Morett E."/>
            <person name="Gonzalez V."/>
            <person name="Portillo T."/>
            <person name="Ochoa-Leyva A."/>
            <person name="Jose M.V."/>
            <person name="Sciutto E."/>
            <person name="Landa A."/>
            <person name="Jimenez L."/>
            <person name="Valdes V."/>
            <person name="Carrero J.C."/>
            <person name="Larralde C."/>
            <person name="Morales-Montor J."/>
            <person name="Limon-Lason J."/>
            <person name="Soberon X."/>
            <person name="Laclette J.P."/>
        </authorList>
    </citation>
    <scope>NUCLEOTIDE SEQUENCE [LARGE SCALE GENOMIC DNA]</scope>
</reference>
<dbReference type="AlphaFoldDB" id="A0A068W7K0"/>
<dbReference type="SUPFAM" id="SSF46689">
    <property type="entry name" value="Homeodomain-like"/>
    <property type="match status" value="1"/>
</dbReference>
<evidence type="ECO:0000313" key="9">
    <source>
        <dbReference type="WBParaSite" id="EgrG_000811900"/>
    </source>
</evidence>
<dbReference type="Pfam" id="PF05225">
    <property type="entry name" value="HTH_psq"/>
    <property type="match status" value="1"/>
</dbReference>
<dbReference type="PANTHER" id="PTHR21545">
    <property type="entry name" value="TRANSCRIPTION FACTOR MLR1/2"/>
    <property type="match status" value="1"/>
</dbReference>
<dbReference type="WBParaSite" id="EgrG_000811900">
    <property type="protein sequence ID" value="EgrG_000811900"/>
    <property type="gene ID" value="EgrG_000811900"/>
</dbReference>
<keyword evidence="4" id="KW-0539">Nucleus</keyword>
<dbReference type="GO" id="GO:0005634">
    <property type="term" value="C:nucleus"/>
    <property type="evidence" value="ECO:0007669"/>
    <property type="project" value="TreeGrafter"/>
</dbReference>
<keyword evidence="2" id="KW-0238">DNA-binding</keyword>
<evidence type="ECO:0000256" key="5">
    <source>
        <dbReference type="SAM" id="MobiDB-lite"/>
    </source>
</evidence>
<protein>
    <submittedName>
        <fullName evidence="7 9">Mushroom body large type Kenyon cell specific</fullName>
    </submittedName>
</protein>
<evidence type="ECO:0000256" key="3">
    <source>
        <dbReference type="ARBA" id="ARBA00023163"/>
    </source>
</evidence>
<dbReference type="PANTHER" id="PTHR21545:SF13">
    <property type="entry name" value="ECDYSONE-INDUCED PROTEIN 93F, ISOFORM C"/>
    <property type="match status" value="1"/>
</dbReference>
<name>A0A068W7K0_ECHGR</name>
<dbReference type="GO" id="GO:0006357">
    <property type="term" value="P:regulation of transcription by RNA polymerase II"/>
    <property type="evidence" value="ECO:0007669"/>
    <property type="project" value="TreeGrafter"/>
</dbReference>
<feature type="domain" description="HTH psq-type" evidence="6">
    <location>
        <begin position="199"/>
        <end position="234"/>
    </location>
</feature>
<evidence type="ECO:0000259" key="6">
    <source>
        <dbReference type="Pfam" id="PF05225"/>
    </source>
</evidence>